<gene>
    <name evidence="3" type="ORF">B0H63DRAFT_449220</name>
</gene>
<keyword evidence="2" id="KW-0732">Signal</keyword>
<organism evidence="3 4">
    <name type="scientific">Podospora didyma</name>
    <dbReference type="NCBI Taxonomy" id="330526"/>
    <lineage>
        <taxon>Eukaryota</taxon>
        <taxon>Fungi</taxon>
        <taxon>Dikarya</taxon>
        <taxon>Ascomycota</taxon>
        <taxon>Pezizomycotina</taxon>
        <taxon>Sordariomycetes</taxon>
        <taxon>Sordariomycetidae</taxon>
        <taxon>Sordariales</taxon>
        <taxon>Podosporaceae</taxon>
        <taxon>Podospora</taxon>
    </lineage>
</organism>
<accession>A0AAE0NPF1</accession>
<comment type="caution">
    <text evidence="3">The sequence shown here is derived from an EMBL/GenBank/DDBJ whole genome shotgun (WGS) entry which is preliminary data.</text>
</comment>
<protein>
    <recommendedName>
        <fullName evidence="5">Ecp2 effector protein domain-containing protein</fullName>
    </recommendedName>
</protein>
<feature type="chain" id="PRO_5041974370" description="Ecp2 effector protein domain-containing protein" evidence="2">
    <location>
        <begin position="19"/>
        <end position="171"/>
    </location>
</feature>
<feature type="signal peptide" evidence="2">
    <location>
        <begin position="1"/>
        <end position="18"/>
    </location>
</feature>
<evidence type="ECO:0000256" key="2">
    <source>
        <dbReference type="SAM" id="SignalP"/>
    </source>
</evidence>
<sequence length="171" mass="19042">MRFNAIAIGLATFHAAAAIWVEGVSQYFNTRGVFHHEDGWNYVNREINDGCFYWTVPGISEMCFDWGASRGHFRVNGGSKRCLARSYYQWIRGPEDQSAGGMWYSQWTEIGCTWREAPSNDTDIGVDTAPVEPRIPDEGYGPITPITLPDEEKRSTSAAGSPVGARRAIMA</sequence>
<keyword evidence="4" id="KW-1185">Reference proteome</keyword>
<name>A0AAE0NPF1_9PEZI</name>
<dbReference type="AlphaFoldDB" id="A0AAE0NPF1"/>
<evidence type="ECO:0000256" key="1">
    <source>
        <dbReference type="SAM" id="MobiDB-lite"/>
    </source>
</evidence>
<reference evidence="3" key="1">
    <citation type="journal article" date="2023" name="Mol. Phylogenet. Evol.">
        <title>Genome-scale phylogeny and comparative genomics of the fungal order Sordariales.</title>
        <authorList>
            <person name="Hensen N."/>
            <person name="Bonometti L."/>
            <person name="Westerberg I."/>
            <person name="Brannstrom I.O."/>
            <person name="Guillou S."/>
            <person name="Cros-Aarteil S."/>
            <person name="Calhoun S."/>
            <person name="Haridas S."/>
            <person name="Kuo A."/>
            <person name="Mondo S."/>
            <person name="Pangilinan J."/>
            <person name="Riley R."/>
            <person name="LaButti K."/>
            <person name="Andreopoulos B."/>
            <person name="Lipzen A."/>
            <person name="Chen C."/>
            <person name="Yan M."/>
            <person name="Daum C."/>
            <person name="Ng V."/>
            <person name="Clum A."/>
            <person name="Steindorff A."/>
            <person name="Ohm R.A."/>
            <person name="Martin F."/>
            <person name="Silar P."/>
            <person name="Natvig D.O."/>
            <person name="Lalanne C."/>
            <person name="Gautier V."/>
            <person name="Ament-Velasquez S.L."/>
            <person name="Kruys A."/>
            <person name="Hutchinson M.I."/>
            <person name="Powell A.J."/>
            <person name="Barry K."/>
            <person name="Miller A.N."/>
            <person name="Grigoriev I.V."/>
            <person name="Debuchy R."/>
            <person name="Gladieux P."/>
            <person name="Hiltunen Thoren M."/>
            <person name="Johannesson H."/>
        </authorList>
    </citation>
    <scope>NUCLEOTIDE SEQUENCE</scope>
    <source>
        <strain evidence="3">CBS 232.78</strain>
    </source>
</reference>
<evidence type="ECO:0008006" key="5">
    <source>
        <dbReference type="Google" id="ProtNLM"/>
    </source>
</evidence>
<proteinExistence type="predicted"/>
<feature type="region of interest" description="Disordered" evidence="1">
    <location>
        <begin position="130"/>
        <end position="171"/>
    </location>
</feature>
<evidence type="ECO:0000313" key="4">
    <source>
        <dbReference type="Proteomes" id="UP001285441"/>
    </source>
</evidence>
<evidence type="ECO:0000313" key="3">
    <source>
        <dbReference type="EMBL" id="KAK3385139.1"/>
    </source>
</evidence>
<dbReference type="Proteomes" id="UP001285441">
    <property type="component" value="Unassembled WGS sequence"/>
</dbReference>
<reference evidence="3" key="2">
    <citation type="submission" date="2023-06" db="EMBL/GenBank/DDBJ databases">
        <authorList>
            <consortium name="Lawrence Berkeley National Laboratory"/>
            <person name="Haridas S."/>
            <person name="Hensen N."/>
            <person name="Bonometti L."/>
            <person name="Westerberg I."/>
            <person name="Brannstrom I.O."/>
            <person name="Guillou S."/>
            <person name="Cros-Aarteil S."/>
            <person name="Calhoun S."/>
            <person name="Kuo A."/>
            <person name="Mondo S."/>
            <person name="Pangilinan J."/>
            <person name="Riley R."/>
            <person name="LaButti K."/>
            <person name="Andreopoulos B."/>
            <person name="Lipzen A."/>
            <person name="Chen C."/>
            <person name="Yanf M."/>
            <person name="Daum C."/>
            <person name="Ng V."/>
            <person name="Clum A."/>
            <person name="Steindorff A."/>
            <person name="Ohm R."/>
            <person name="Martin F."/>
            <person name="Silar P."/>
            <person name="Natvig D."/>
            <person name="Lalanne C."/>
            <person name="Gautier V."/>
            <person name="Ament-velasquez S.L."/>
            <person name="Kruys A."/>
            <person name="Hutchinson M.I."/>
            <person name="Powell A.J."/>
            <person name="Barry K."/>
            <person name="Miller A.N."/>
            <person name="Grigoriev I.V."/>
            <person name="Debuchy R."/>
            <person name="Gladieux P."/>
            <person name="Thoren M.H."/>
            <person name="Johannesson H."/>
        </authorList>
    </citation>
    <scope>NUCLEOTIDE SEQUENCE</scope>
    <source>
        <strain evidence="3">CBS 232.78</strain>
    </source>
</reference>
<dbReference type="EMBL" id="JAULSW010000004">
    <property type="protein sequence ID" value="KAK3385139.1"/>
    <property type="molecule type" value="Genomic_DNA"/>
</dbReference>